<reference evidence="1 2" key="1">
    <citation type="submission" date="2022-05" db="EMBL/GenBank/DDBJ databases">
        <authorList>
            <person name="Park J.-S."/>
        </authorList>
    </citation>
    <scope>NUCLEOTIDE SEQUENCE [LARGE SCALE GENOMIC DNA]</scope>
    <source>
        <strain evidence="1 2">2012CJ35-5</strain>
    </source>
</reference>
<sequence length="103" mass="12257">MYENAIIPLIFRSDENQLFYEFILNGQSASIEYRFIDKNQLMLMNINKSKYLAEDVTLALIERIMVHARRMEYEVFTQCPAIIEHLKTNKQLQNYVRVGQYSS</sequence>
<dbReference type="RefSeq" id="WP_249656893.1">
    <property type="nucleotide sequence ID" value="NZ_JAMFMA010000002.1"/>
</dbReference>
<dbReference type="Proteomes" id="UP001203607">
    <property type="component" value="Unassembled WGS sequence"/>
</dbReference>
<gene>
    <name evidence="1" type="ORF">M3P19_06755</name>
</gene>
<evidence type="ECO:0000313" key="1">
    <source>
        <dbReference type="EMBL" id="MCL6273701.1"/>
    </source>
</evidence>
<organism evidence="1 2">
    <name type="scientific">Flagellimonas spongiicola</name>
    <dbReference type="NCBI Taxonomy" id="2942208"/>
    <lineage>
        <taxon>Bacteria</taxon>
        <taxon>Pseudomonadati</taxon>
        <taxon>Bacteroidota</taxon>
        <taxon>Flavobacteriia</taxon>
        <taxon>Flavobacteriales</taxon>
        <taxon>Flavobacteriaceae</taxon>
        <taxon>Flagellimonas</taxon>
    </lineage>
</organism>
<keyword evidence="2" id="KW-1185">Reference proteome</keyword>
<comment type="caution">
    <text evidence="1">The sequence shown here is derived from an EMBL/GenBank/DDBJ whole genome shotgun (WGS) entry which is preliminary data.</text>
</comment>
<evidence type="ECO:0000313" key="2">
    <source>
        <dbReference type="Proteomes" id="UP001203607"/>
    </source>
</evidence>
<proteinExistence type="predicted"/>
<protein>
    <recommendedName>
        <fullName evidence="3">N-acetyltransferase domain-containing protein</fullName>
    </recommendedName>
</protein>
<dbReference type="EMBL" id="JAMFMA010000002">
    <property type="protein sequence ID" value="MCL6273701.1"/>
    <property type="molecule type" value="Genomic_DNA"/>
</dbReference>
<accession>A0ABT0PRU0</accession>
<name>A0ABT0PRU0_9FLAO</name>
<evidence type="ECO:0008006" key="3">
    <source>
        <dbReference type="Google" id="ProtNLM"/>
    </source>
</evidence>